<proteinExistence type="predicted"/>
<reference evidence="1" key="1">
    <citation type="submission" date="2019-08" db="EMBL/GenBank/DDBJ databases">
        <authorList>
            <person name="Kucharzyk K."/>
            <person name="Murdoch R.W."/>
            <person name="Higgins S."/>
            <person name="Loffler F."/>
        </authorList>
    </citation>
    <scope>NUCLEOTIDE SEQUENCE</scope>
</reference>
<organism evidence="1">
    <name type="scientific">bioreactor metagenome</name>
    <dbReference type="NCBI Taxonomy" id="1076179"/>
    <lineage>
        <taxon>unclassified sequences</taxon>
        <taxon>metagenomes</taxon>
        <taxon>ecological metagenomes</taxon>
    </lineage>
</organism>
<protein>
    <submittedName>
        <fullName evidence="1">Uncharacterized protein</fullName>
    </submittedName>
</protein>
<name>A0A645D5W9_9ZZZZ</name>
<comment type="caution">
    <text evidence="1">The sequence shown here is derived from an EMBL/GenBank/DDBJ whole genome shotgun (WGS) entry which is preliminary data.</text>
</comment>
<accession>A0A645D5W9</accession>
<evidence type="ECO:0000313" key="1">
    <source>
        <dbReference type="EMBL" id="MPM84605.1"/>
    </source>
</evidence>
<dbReference type="AlphaFoldDB" id="A0A645D5W9"/>
<dbReference type="EMBL" id="VSSQ01033108">
    <property type="protein sequence ID" value="MPM84605.1"/>
    <property type="molecule type" value="Genomic_DNA"/>
</dbReference>
<sequence length="183" mass="19657">MEFVGLGFGGTSHTGQLFVHAEIVLNGDGGKRLGLGLDLDLFLGLQRLVQPVVETAARHQAAGVLVHNHDLALLDDIMNVALEQAVGLEQLRKTVQPLALVTELLFELGALFAALQLGKGSVGIEFVNAHQQVRHHERAGIVGRNRQAAAFGKVGRLPLFVDHEIERALHLLQHTLVGVAADT</sequence>
<gene>
    <name evidence="1" type="ORF">SDC9_131678</name>
</gene>